<dbReference type="AlphaFoldDB" id="A0AAD7EBA1"/>
<gene>
    <name evidence="2" type="ORF">DFH08DRAFT_823493</name>
</gene>
<organism evidence="2 3">
    <name type="scientific">Mycena albidolilacea</name>
    <dbReference type="NCBI Taxonomy" id="1033008"/>
    <lineage>
        <taxon>Eukaryota</taxon>
        <taxon>Fungi</taxon>
        <taxon>Dikarya</taxon>
        <taxon>Basidiomycota</taxon>
        <taxon>Agaricomycotina</taxon>
        <taxon>Agaricomycetes</taxon>
        <taxon>Agaricomycetidae</taxon>
        <taxon>Agaricales</taxon>
        <taxon>Marasmiineae</taxon>
        <taxon>Mycenaceae</taxon>
        <taxon>Mycena</taxon>
    </lineage>
</organism>
<dbReference type="EMBL" id="JARIHO010000082">
    <property type="protein sequence ID" value="KAJ7309327.1"/>
    <property type="molecule type" value="Genomic_DNA"/>
</dbReference>
<proteinExistence type="predicted"/>
<evidence type="ECO:0000313" key="3">
    <source>
        <dbReference type="Proteomes" id="UP001218218"/>
    </source>
</evidence>
<keyword evidence="3" id="KW-1185">Reference proteome</keyword>
<accession>A0AAD7EBA1</accession>
<reference evidence="2" key="1">
    <citation type="submission" date="2023-03" db="EMBL/GenBank/DDBJ databases">
        <title>Massive genome expansion in bonnet fungi (Mycena s.s.) driven by repeated elements and novel gene families across ecological guilds.</title>
        <authorList>
            <consortium name="Lawrence Berkeley National Laboratory"/>
            <person name="Harder C.B."/>
            <person name="Miyauchi S."/>
            <person name="Viragh M."/>
            <person name="Kuo A."/>
            <person name="Thoen E."/>
            <person name="Andreopoulos B."/>
            <person name="Lu D."/>
            <person name="Skrede I."/>
            <person name="Drula E."/>
            <person name="Henrissat B."/>
            <person name="Morin E."/>
            <person name="Kohler A."/>
            <person name="Barry K."/>
            <person name="LaButti K."/>
            <person name="Morin E."/>
            <person name="Salamov A."/>
            <person name="Lipzen A."/>
            <person name="Mereny Z."/>
            <person name="Hegedus B."/>
            <person name="Baldrian P."/>
            <person name="Stursova M."/>
            <person name="Weitz H."/>
            <person name="Taylor A."/>
            <person name="Grigoriev I.V."/>
            <person name="Nagy L.G."/>
            <person name="Martin F."/>
            <person name="Kauserud H."/>
        </authorList>
    </citation>
    <scope>NUCLEOTIDE SEQUENCE</scope>
    <source>
        <strain evidence="2">CBHHK002</strain>
    </source>
</reference>
<protein>
    <submittedName>
        <fullName evidence="2">Uncharacterized protein</fullName>
    </submittedName>
</protein>
<name>A0AAD7EBA1_9AGAR</name>
<feature type="signal peptide" evidence="1">
    <location>
        <begin position="1"/>
        <end position="21"/>
    </location>
</feature>
<dbReference type="Proteomes" id="UP001218218">
    <property type="component" value="Unassembled WGS sequence"/>
</dbReference>
<sequence>MLAFSVSSLVVLVSLAVPAVSLTNNSIPHIPYFHTIPPQPSTWQELATSHIYIPLILLASVLGRSIGSSVSTFRIWHSDSILKSFRMREDLVGTEGAPPASSHLGIFSVNASCWSRDGEMAPKFGPLTAEHPGSQLYVGSKQAVRPFIYTELGSHTDSYQVPSNMVVEFFSSDQGNNNSFISLLGEEIFRPHYPIRDKCGLYANTSAKPASPIPKQICDAPLFNVTQEWENLLSISPNELSAGFPVALSEKFHLFQLFELTRTTLHNIEGSSPSIRIILWKRIPLAWENYGLKRS</sequence>
<evidence type="ECO:0000256" key="1">
    <source>
        <dbReference type="SAM" id="SignalP"/>
    </source>
</evidence>
<feature type="chain" id="PRO_5042010753" evidence="1">
    <location>
        <begin position="22"/>
        <end position="295"/>
    </location>
</feature>
<evidence type="ECO:0000313" key="2">
    <source>
        <dbReference type="EMBL" id="KAJ7309327.1"/>
    </source>
</evidence>
<comment type="caution">
    <text evidence="2">The sequence shown here is derived from an EMBL/GenBank/DDBJ whole genome shotgun (WGS) entry which is preliminary data.</text>
</comment>
<keyword evidence="1" id="KW-0732">Signal</keyword>